<dbReference type="SMART" id="SM00471">
    <property type="entry name" value="HDc"/>
    <property type="match status" value="1"/>
</dbReference>
<dbReference type="InterPro" id="IPR037522">
    <property type="entry name" value="HD_GYP_dom"/>
</dbReference>
<evidence type="ECO:0000313" key="3">
    <source>
        <dbReference type="EMBL" id="APW60728.1"/>
    </source>
</evidence>
<dbReference type="RefSeq" id="WP_076345560.1">
    <property type="nucleotide sequence ID" value="NZ_CP019082.1"/>
</dbReference>
<dbReference type="SUPFAM" id="SSF109604">
    <property type="entry name" value="HD-domain/PDEase-like"/>
    <property type="match status" value="1"/>
</dbReference>
<dbReference type="PANTHER" id="PTHR43155:SF2">
    <property type="entry name" value="CYCLIC DI-GMP PHOSPHODIESTERASE PA4108"/>
    <property type="match status" value="1"/>
</dbReference>
<evidence type="ECO:0000259" key="1">
    <source>
        <dbReference type="PROSITE" id="PS51831"/>
    </source>
</evidence>
<dbReference type="InterPro" id="IPR003607">
    <property type="entry name" value="HD/PDEase_dom"/>
</dbReference>
<dbReference type="Gene3D" id="1.10.3210.10">
    <property type="entry name" value="Hypothetical protein af1432"/>
    <property type="match status" value="1"/>
</dbReference>
<proteinExistence type="predicted"/>
<dbReference type="Proteomes" id="UP000186309">
    <property type="component" value="Chromosome"/>
</dbReference>
<gene>
    <name evidence="3" type="primary">rpfG_2</name>
    <name evidence="3" type="ORF">BSF38_02216</name>
</gene>
<accession>A0A1U7CP92</accession>
<dbReference type="EMBL" id="CP019082">
    <property type="protein sequence ID" value="APW60728.1"/>
    <property type="molecule type" value="Genomic_DNA"/>
</dbReference>
<keyword evidence="4" id="KW-1185">Reference proteome</keyword>
<feature type="domain" description="HD-GYP" evidence="2">
    <location>
        <begin position="191"/>
        <end position="386"/>
    </location>
</feature>
<name>A0A1U7CP92_9BACT</name>
<dbReference type="EC" id="3.1.4.52" evidence="3"/>
<reference evidence="4" key="1">
    <citation type="submission" date="2016-12" db="EMBL/GenBank/DDBJ databases">
        <title>Comparative genomics of four Isosphaeraceae planctomycetes: a common pool of plasmids and glycoside hydrolase genes.</title>
        <authorList>
            <person name="Ivanova A."/>
        </authorList>
    </citation>
    <scope>NUCLEOTIDE SEQUENCE [LARGE SCALE GENOMIC DNA]</scope>
    <source>
        <strain evidence="4">PX4</strain>
    </source>
</reference>
<protein>
    <submittedName>
        <fullName evidence="3">Cyclic di-GMP phosphodiesterase response regulator RpfG</fullName>
        <ecNumber evidence="3">3.1.4.52</ecNumber>
    </submittedName>
</protein>
<dbReference type="AlphaFoldDB" id="A0A1U7CP92"/>
<dbReference type="PROSITE" id="PS51831">
    <property type="entry name" value="HD"/>
    <property type="match status" value="1"/>
</dbReference>
<dbReference type="InterPro" id="IPR006674">
    <property type="entry name" value="HD_domain"/>
</dbReference>
<sequence length="401" mass="43171">MFDDRSGIEQVTFRPGGSVAGPGKALAVVAGAGVGKASDSGDEEGEHVVIGRLIRRLRISDPPARFQALATNVLRASLGMAAVAWVPIEEPEEVVVSGDVEGIAPSSYRLFLPPALRDSVLVANDPAGVPLATTPASVHRFASTPAGVSGWLVVVNPLDERLIAGPEIERMQYVASLIATQSNNARIYADLKELLFGIIRALTAAIDAKDPYTSGHSERVARIAVRIAEELGMPPQKRSDLYLAGLLHDIGKIGIDDDVLKKSGPLTRDEYRKIQEHVEIGVTILKDLKKLRHILPGVRHHHESLDGSGYPDRLEGDQIPFEARILAVADSFDAMSSNRPYRKRLTPSQIDEILRKGRGVQWDAAIIDALFACRLDLEAIRQKGLGESLVGAVDGALGRPG</sequence>
<keyword evidence="3" id="KW-0378">Hydrolase</keyword>
<dbReference type="InterPro" id="IPR006675">
    <property type="entry name" value="HDIG_dom"/>
</dbReference>
<evidence type="ECO:0000313" key="4">
    <source>
        <dbReference type="Proteomes" id="UP000186309"/>
    </source>
</evidence>
<dbReference type="Pfam" id="PF13487">
    <property type="entry name" value="HD_5"/>
    <property type="match status" value="1"/>
</dbReference>
<dbReference type="PANTHER" id="PTHR43155">
    <property type="entry name" value="CYCLIC DI-GMP PHOSPHODIESTERASE PA4108-RELATED"/>
    <property type="match status" value="1"/>
</dbReference>
<feature type="domain" description="HD" evidence="1">
    <location>
        <begin position="213"/>
        <end position="335"/>
    </location>
</feature>
<dbReference type="OrthoDB" id="9804747at2"/>
<dbReference type="KEGG" id="pbor:BSF38_02216"/>
<dbReference type="CDD" id="cd00077">
    <property type="entry name" value="HDc"/>
    <property type="match status" value="1"/>
</dbReference>
<dbReference type="PROSITE" id="PS51832">
    <property type="entry name" value="HD_GYP"/>
    <property type="match status" value="1"/>
</dbReference>
<dbReference type="GO" id="GO:0071111">
    <property type="term" value="F:cyclic-guanylate-specific phosphodiesterase activity"/>
    <property type="evidence" value="ECO:0007669"/>
    <property type="project" value="UniProtKB-EC"/>
</dbReference>
<evidence type="ECO:0000259" key="2">
    <source>
        <dbReference type="PROSITE" id="PS51832"/>
    </source>
</evidence>
<dbReference type="NCBIfam" id="TIGR00277">
    <property type="entry name" value="HDIG"/>
    <property type="match status" value="1"/>
</dbReference>
<organism evidence="3 4">
    <name type="scientific">Paludisphaera borealis</name>
    <dbReference type="NCBI Taxonomy" id="1387353"/>
    <lineage>
        <taxon>Bacteria</taxon>
        <taxon>Pseudomonadati</taxon>
        <taxon>Planctomycetota</taxon>
        <taxon>Planctomycetia</taxon>
        <taxon>Isosphaerales</taxon>
        <taxon>Isosphaeraceae</taxon>
        <taxon>Paludisphaera</taxon>
    </lineage>
</organism>
<dbReference type="STRING" id="1387353.BSF38_02216"/>